<keyword evidence="2" id="KW-0812">Transmembrane</keyword>
<dbReference type="Gene3D" id="2.40.160.50">
    <property type="entry name" value="membrane protein fhac: a member of the omp85/tpsb transporter family"/>
    <property type="match status" value="1"/>
</dbReference>
<dbReference type="InterPro" id="IPR010827">
    <property type="entry name" value="BamA/TamA_POTRA"/>
</dbReference>
<dbReference type="PANTHER" id="PTHR12815">
    <property type="entry name" value="SORTING AND ASSEMBLY MACHINERY SAMM50 PROTEIN FAMILY MEMBER"/>
    <property type="match status" value="1"/>
</dbReference>
<feature type="domain" description="Bacterial surface antigen (D15)" evidence="5">
    <location>
        <begin position="307"/>
        <end position="609"/>
    </location>
</feature>
<feature type="domain" description="POTRA" evidence="6">
    <location>
        <begin position="206"/>
        <end position="262"/>
    </location>
</feature>
<dbReference type="Proteomes" id="UP001209535">
    <property type="component" value="Unassembled WGS sequence"/>
</dbReference>
<dbReference type="PANTHER" id="PTHR12815:SF42">
    <property type="entry name" value="BACTERIAL SURFACE ANTIGEN (D15) DOMAIN-CONTAINING PROTEIN"/>
    <property type="match status" value="1"/>
</dbReference>
<dbReference type="InterPro" id="IPR000184">
    <property type="entry name" value="Bac_surfAg_D15"/>
</dbReference>
<dbReference type="Pfam" id="PF07244">
    <property type="entry name" value="POTRA"/>
    <property type="match status" value="1"/>
</dbReference>
<evidence type="ECO:0000259" key="6">
    <source>
        <dbReference type="Pfam" id="PF07244"/>
    </source>
</evidence>
<keyword evidence="4" id="KW-0732">Signal</keyword>
<evidence type="ECO:0000256" key="1">
    <source>
        <dbReference type="ARBA" id="ARBA00004370"/>
    </source>
</evidence>
<dbReference type="EMBL" id="JAOVQO010000007">
    <property type="protein sequence ID" value="MCU9848082.1"/>
    <property type="molecule type" value="Genomic_DNA"/>
</dbReference>
<evidence type="ECO:0000256" key="3">
    <source>
        <dbReference type="ARBA" id="ARBA00023136"/>
    </source>
</evidence>
<keyword evidence="2" id="KW-1134">Transmembrane beta strand</keyword>
<accession>A0ABT2X2A8</accession>
<comment type="caution">
    <text evidence="7">The sequence shown here is derived from an EMBL/GenBank/DDBJ whole genome shotgun (WGS) entry which is preliminary data.</text>
</comment>
<evidence type="ECO:0000259" key="5">
    <source>
        <dbReference type="Pfam" id="PF01103"/>
    </source>
</evidence>
<evidence type="ECO:0000313" key="8">
    <source>
        <dbReference type="Proteomes" id="UP001209535"/>
    </source>
</evidence>
<dbReference type="Gene3D" id="3.10.20.310">
    <property type="entry name" value="membrane protein fhac"/>
    <property type="match status" value="1"/>
</dbReference>
<name>A0ABT2X2A8_9RHOB</name>
<evidence type="ECO:0000256" key="4">
    <source>
        <dbReference type="SAM" id="SignalP"/>
    </source>
</evidence>
<sequence>MRRQAGRLLRNGRWAIGGLALLTASLPAHALDRVVFAAPGADESLTDALRAASLVLQAEREKQGDAQALFAAARADYGRLLGTLYAEGRYSGVIRIAVDGQEAARIAPLDAPETIREIRITVEPGPQFRFAKARMRPYAPGTKLPPDYRDGEPARSTAIVAAAEAGVEGWRNVGHAKAGVADQTVIADHREASVDSEILLAPGPRVRFGKMTISGYERMNPRRIERIAGFPTGEVYDPAEMNTVATRLRRTGVFRTVALTEAETLGPGDTLDAALVVAEAPLRRFGFGAEASTSDGLNLSGYWLHRNLFGGGERLRLEGAVDQIGGQDVSPGYNLGVRIDRPATPVTDATAFFEARAERTELLDLDVDTLEVTFGLTRVLSDRLSAEAGLSYIASRVTDPFGNKLDFSAFALPLSLTWDNRDEPLDPRKGYFFDADLAPFYGMGSTGSGAYFLGDARTYRGFGAKDRVVLAGRVQLGTVVGSALAETPPGYLFFSGGGGTVRGQPYQSLGVSVPTSPTTTIETGGLSFAGLSGEVRAGITEKIGGVAFYDAGYISDDGLFGGTGNWHAGAGLGVRYDTGIGPIRFDVGLPVSGGTGGGVQLYVGIGQAF</sequence>
<evidence type="ECO:0000256" key="2">
    <source>
        <dbReference type="ARBA" id="ARBA00022452"/>
    </source>
</evidence>
<organism evidence="7 8">
    <name type="scientific">Albidovulum salinarum</name>
    <dbReference type="NCBI Taxonomy" id="2984153"/>
    <lineage>
        <taxon>Bacteria</taxon>
        <taxon>Pseudomonadati</taxon>
        <taxon>Pseudomonadota</taxon>
        <taxon>Alphaproteobacteria</taxon>
        <taxon>Rhodobacterales</taxon>
        <taxon>Paracoccaceae</taxon>
        <taxon>Albidovulum</taxon>
    </lineage>
</organism>
<protein>
    <submittedName>
        <fullName evidence="7">Autotransporter assembly complex protein TamA</fullName>
    </submittedName>
</protein>
<comment type="subcellular location">
    <subcellularLocation>
        <location evidence="1">Membrane</location>
    </subcellularLocation>
</comment>
<dbReference type="InterPro" id="IPR039910">
    <property type="entry name" value="D15-like"/>
</dbReference>
<gene>
    <name evidence="7" type="ORF">OEZ60_08690</name>
</gene>
<evidence type="ECO:0000313" key="7">
    <source>
        <dbReference type="EMBL" id="MCU9848082.1"/>
    </source>
</evidence>
<keyword evidence="8" id="KW-1185">Reference proteome</keyword>
<reference evidence="7 8" key="1">
    <citation type="submission" date="2022-10" db="EMBL/GenBank/DDBJ databases">
        <title>Defluviimonas sp. nov., isolated from ocean surface sediments.</title>
        <authorList>
            <person name="He W."/>
            <person name="Wang L."/>
            <person name="Zhang D.-F."/>
        </authorList>
    </citation>
    <scope>NUCLEOTIDE SEQUENCE [LARGE SCALE GENOMIC DNA]</scope>
    <source>
        <strain evidence="7 8">WL0024</strain>
    </source>
</reference>
<proteinExistence type="predicted"/>
<keyword evidence="3" id="KW-0472">Membrane</keyword>
<feature type="chain" id="PRO_5045367359" evidence="4">
    <location>
        <begin position="31"/>
        <end position="609"/>
    </location>
</feature>
<dbReference type="Pfam" id="PF01103">
    <property type="entry name" value="Omp85"/>
    <property type="match status" value="1"/>
</dbReference>
<feature type="signal peptide" evidence="4">
    <location>
        <begin position="1"/>
        <end position="30"/>
    </location>
</feature>